<reference evidence="1 2" key="1">
    <citation type="submission" date="2019-05" db="EMBL/GenBank/DDBJ databases">
        <title>Another draft genome of Portunus trituberculatus and its Hox gene families provides insights of decapod evolution.</title>
        <authorList>
            <person name="Jeong J.-H."/>
            <person name="Song I."/>
            <person name="Kim S."/>
            <person name="Choi T."/>
            <person name="Kim D."/>
            <person name="Ryu S."/>
            <person name="Kim W."/>
        </authorList>
    </citation>
    <scope>NUCLEOTIDE SEQUENCE [LARGE SCALE GENOMIC DNA]</scope>
    <source>
        <tissue evidence="1">Muscle</tissue>
    </source>
</reference>
<name>A0A5B7CJT8_PORTR</name>
<dbReference type="EMBL" id="VSRR010000052">
    <property type="protein sequence ID" value="MPC08994.1"/>
    <property type="molecule type" value="Genomic_DNA"/>
</dbReference>
<proteinExistence type="predicted"/>
<sequence length="80" mass="8665">MVSCDSSARDSPQGNHCVHLPPQLSSLPPLFAIRSTTTATTFTIIIITIPTITRSNTILTLTITTITITFRSNTYVDALT</sequence>
<evidence type="ECO:0000313" key="2">
    <source>
        <dbReference type="Proteomes" id="UP000324222"/>
    </source>
</evidence>
<gene>
    <name evidence="1" type="ORF">E2C01_001593</name>
</gene>
<dbReference type="Proteomes" id="UP000324222">
    <property type="component" value="Unassembled WGS sequence"/>
</dbReference>
<dbReference type="AlphaFoldDB" id="A0A5B7CJT8"/>
<protein>
    <submittedName>
        <fullName evidence="1">Uncharacterized protein</fullName>
    </submittedName>
</protein>
<organism evidence="1 2">
    <name type="scientific">Portunus trituberculatus</name>
    <name type="common">Swimming crab</name>
    <name type="synonym">Neptunus trituberculatus</name>
    <dbReference type="NCBI Taxonomy" id="210409"/>
    <lineage>
        <taxon>Eukaryota</taxon>
        <taxon>Metazoa</taxon>
        <taxon>Ecdysozoa</taxon>
        <taxon>Arthropoda</taxon>
        <taxon>Crustacea</taxon>
        <taxon>Multicrustacea</taxon>
        <taxon>Malacostraca</taxon>
        <taxon>Eumalacostraca</taxon>
        <taxon>Eucarida</taxon>
        <taxon>Decapoda</taxon>
        <taxon>Pleocyemata</taxon>
        <taxon>Brachyura</taxon>
        <taxon>Eubrachyura</taxon>
        <taxon>Portunoidea</taxon>
        <taxon>Portunidae</taxon>
        <taxon>Portuninae</taxon>
        <taxon>Portunus</taxon>
    </lineage>
</organism>
<evidence type="ECO:0000313" key="1">
    <source>
        <dbReference type="EMBL" id="MPC08994.1"/>
    </source>
</evidence>
<comment type="caution">
    <text evidence="1">The sequence shown here is derived from an EMBL/GenBank/DDBJ whole genome shotgun (WGS) entry which is preliminary data.</text>
</comment>
<keyword evidence="2" id="KW-1185">Reference proteome</keyword>
<accession>A0A5B7CJT8</accession>